<evidence type="ECO:0000313" key="2">
    <source>
        <dbReference type="Proteomes" id="UP000800200"/>
    </source>
</evidence>
<dbReference type="OrthoDB" id="58416at2759"/>
<protein>
    <submittedName>
        <fullName evidence="1">Uncharacterized protein</fullName>
    </submittedName>
</protein>
<dbReference type="AlphaFoldDB" id="A0A6A6EXP6"/>
<keyword evidence="2" id="KW-1185">Reference proteome</keyword>
<dbReference type="Proteomes" id="UP000800200">
    <property type="component" value="Unassembled WGS sequence"/>
</dbReference>
<organism evidence="1 2">
    <name type="scientific">Zopfia rhizophila CBS 207.26</name>
    <dbReference type="NCBI Taxonomy" id="1314779"/>
    <lineage>
        <taxon>Eukaryota</taxon>
        <taxon>Fungi</taxon>
        <taxon>Dikarya</taxon>
        <taxon>Ascomycota</taxon>
        <taxon>Pezizomycotina</taxon>
        <taxon>Dothideomycetes</taxon>
        <taxon>Dothideomycetes incertae sedis</taxon>
        <taxon>Zopfiaceae</taxon>
        <taxon>Zopfia</taxon>
    </lineage>
</organism>
<sequence>MATISSSSSTFPFKYGWEDGPLQLITNPVSQTGTHLQTSPYIAASDYRSFVVCASSCYEGLEVHDTGEEEHFSPEIEKETGEKGFHDGFQAWGKCKFDAERCIELIDSFTGPLPQHLAEEIPTLLSLSKCGDEIDHLDMIQREGEIVMAGMSKTTQLPDSLMDHDLIFEGGIHTFPPLPSPVKWVLRNVFARVNGDW</sequence>
<gene>
    <name evidence="1" type="ORF">K469DRAFT_725927</name>
</gene>
<name>A0A6A6EXP6_9PEZI</name>
<reference evidence="1" key="1">
    <citation type="journal article" date="2020" name="Stud. Mycol.">
        <title>101 Dothideomycetes genomes: a test case for predicting lifestyles and emergence of pathogens.</title>
        <authorList>
            <person name="Haridas S."/>
            <person name="Albert R."/>
            <person name="Binder M."/>
            <person name="Bloem J."/>
            <person name="Labutti K."/>
            <person name="Salamov A."/>
            <person name="Andreopoulos B."/>
            <person name="Baker S."/>
            <person name="Barry K."/>
            <person name="Bills G."/>
            <person name="Bluhm B."/>
            <person name="Cannon C."/>
            <person name="Castanera R."/>
            <person name="Culley D."/>
            <person name="Daum C."/>
            <person name="Ezra D."/>
            <person name="Gonzalez J."/>
            <person name="Henrissat B."/>
            <person name="Kuo A."/>
            <person name="Liang C."/>
            <person name="Lipzen A."/>
            <person name="Lutzoni F."/>
            <person name="Magnuson J."/>
            <person name="Mondo S."/>
            <person name="Nolan M."/>
            <person name="Ohm R."/>
            <person name="Pangilinan J."/>
            <person name="Park H.-J."/>
            <person name="Ramirez L."/>
            <person name="Alfaro M."/>
            <person name="Sun H."/>
            <person name="Tritt A."/>
            <person name="Yoshinaga Y."/>
            <person name="Zwiers L.-H."/>
            <person name="Turgeon B."/>
            <person name="Goodwin S."/>
            <person name="Spatafora J."/>
            <person name="Crous P."/>
            <person name="Grigoriev I."/>
        </authorList>
    </citation>
    <scope>NUCLEOTIDE SEQUENCE</scope>
    <source>
        <strain evidence="1">CBS 207.26</strain>
    </source>
</reference>
<accession>A0A6A6EXP6</accession>
<proteinExistence type="predicted"/>
<dbReference type="EMBL" id="ML994611">
    <property type="protein sequence ID" value="KAF2194696.1"/>
    <property type="molecule type" value="Genomic_DNA"/>
</dbReference>
<evidence type="ECO:0000313" key="1">
    <source>
        <dbReference type="EMBL" id="KAF2194696.1"/>
    </source>
</evidence>